<keyword evidence="2 5" id="KW-0645">Protease</keyword>
<feature type="active site" evidence="5">
    <location>
        <position position="173"/>
    </location>
</feature>
<evidence type="ECO:0000256" key="2">
    <source>
        <dbReference type="ARBA" id="ARBA00022670"/>
    </source>
</evidence>
<sequence length="681" mass="71400">MGGSGSKTVLNELHGLQERLIDGLAAPELADQRAENARLRALLGDAVRVIGQLRGVDGDDAAAGDAEAKEAAAAAPRPFRAAELDDAVAVRSRAAVDDLAPVDADAVIRRGVPWSDPDFPAANVPSLGDAATVAAKRWGDVAWVRARALAPRGRIFVQNPSPYDVAQGGLGDCYLLSALCVLAERPGRVHRLFRTTEVNAAGIYGARLYLHGEKRLVLVDDALPARDGRPLFAASRTDGELWVSLYEKAFAKVYGSYAAIEAGSTAAVLETLTGAPSTRTRLRAGVADAAAAADRLWELASAAAARGHVAALSVGDHPQDLQKLVGIVEEHAYAVLGARQERGGARLLKLRNPWANGVEWRGAWSDGSDEWSDDLRRTLGHDVAADGVFFMSVEDVANVFDEVAVCAVDDHAQYSHSPRLAFAAGAARAAALKVRPSRSGDFAVSIRQPDVRSGAVRADSYRAVRFRAIRLAAGAGMPAHLGTSGDAFEGARDCRAAWALEGGATYLVVVETYDAAAKGDGPLDGTFVCSTYGPARCACTPLAPRAAELALADAFGAFARLSPEAEAADYAAWGNGGAGVTLRTWSRDGESALALLWTNATAPPAARVLEETVTFDLEGADVARATLDADGRVVALAVVDPVVKVALPPGTSSLLLVRKLPAAKAYSVSYRRSARLRAARG</sequence>
<evidence type="ECO:0000256" key="4">
    <source>
        <dbReference type="ARBA" id="ARBA00022807"/>
    </source>
</evidence>
<dbReference type="SUPFAM" id="SSF54001">
    <property type="entry name" value="Cysteine proteinases"/>
    <property type="match status" value="1"/>
</dbReference>
<feature type="active site" evidence="5">
    <location>
        <position position="331"/>
    </location>
</feature>
<evidence type="ECO:0000313" key="7">
    <source>
        <dbReference type="EMBL" id="KAK7230242.1"/>
    </source>
</evidence>
<dbReference type="InterPro" id="IPR022684">
    <property type="entry name" value="Calpain_cysteine_protease"/>
</dbReference>
<dbReference type="PROSITE" id="PS50203">
    <property type="entry name" value="CALPAIN_CAT"/>
    <property type="match status" value="1"/>
</dbReference>
<comment type="caution">
    <text evidence="7">The sequence shown here is derived from an EMBL/GenBank/DDBJ whole genome shotgun (WGS) entry which is preliminary data.</text>
</comment>
<dbReference type="InterPro" id="IPR038765">
    <property type="entry name" value="Papain-like_cys_pep_sf"/>
</dbReference>
<dbReference type="Pfam" id="PF00648">
    <property type="entry name" value="Peptidase_C2"/>
    <property type="match status" value="1"/>
</dbReference>
<reference evidence="7 8" key="1">
    <citation type="submission" date="2024-03" db="EMBL/GenBank/DDBJ databases">
        <title>Aureococcus anophagefferens CCMP1851 and Kratosvirus quantuckense: Draft genome of a second virus-susceptible host strain in the model system.</title>
        <authorList>
            <person name="Chase E."/>
            <person name="Truchon A.R."/>
            <person name="Schepens W."/>
            <person name="Wilhelm S.W."/>
        </authorList>
    </citation>
    <scope>NUCLEOTIDE SEQUENCE [LARGE SCALE GENOMIC DNA]</scope>
    <source>
        <strain evidence="7 8">CCMP1851</strain>
    </source>
</reference>
<evidence type="ECO:0000256" key="1">
    <source>
        <dbReference type="ARBA" id="ARBA00007623"/>
    </source>
</evidence>
<feature type="active site" evidence="5">
    <location>
        <position position="352"/>
    </location>
</feature>
<dbReference type="Gene3D" id="3.90.70.10">
    <property type="entry name" value="Cysteine proteinases"/>
    <property type="match status" value="1"/>
</dbReference>
<dbReference type="SMART" id="SM00230">
    <property type="entry name" value="CysPc"/>
    <property type="match status" value="1"/>
</dbReference>
<feature type="domain" description="Calpain catalytic" evidence="6">
    <location>
        <begin position="113"/>
        <end position="409"/>
    </location>
</feature>
<name>A0ABR1FG88_AURAN</name>
<comment type="similarity">
    <text evidence="1">Belongs to the peptidase C2 family.</text>
</comment>
<dbReference type="CDD" id="cd00044">
    <property type="entry name" value="CysPc"/>
    <property type="match status" value="1"/>
</dbReference>
<accession>A0ABR1FG88</accession>
<dbReference type="EMBL" id="JBBJCI010000441">
    <property type="protein sequence ID" value="KAK7230242.1"/>
    <property type="molecule type" value="Genomic_DNA"/>
</dbReference>
<dbReference type="PRINTS" id="PR00704">
    <property type="entry name" value="CALPAIN"/>
</dbReference>
<dbReference type="PANTHER" id="PTHR10183">
    <property type="entry name" value="CALPAIN"/>
    <property type="match status" value="1"/>
</dbReference>
<evidence type="ECO:0000259" key="6">
    <source>
        <dbReference type="PROSITE" id="PS50203"/>
    </source>
</evidence>
<keyword evidence="4 5" id="KW-0788">Thiol protease</keyword>
<gene>
    <name evidence="7" type="primary">CAPN15</name>
    <name evidence="7" type="ORF">SO694_00184019</name>
</gene>
<evidence type="ECO:0000256" key="3">
    <source>
        <dbReference type="ARBA" id="ARBA00022801"/>
    </source>
</evidence>
<keyword evidence="8" id="KW-1185">Reference proteome</keyword>
<evidence type="ECO:0000256" key="5">
    <source>
        <dbReference type="PROSITE-ProRule" id="PRU00239"/>
    </source>
</evidence>
<keyword evidence="3 5" id="KW-0378">Hydrolase</keyword>
<dbReference type="PANTHER" id="PTHR10183:SF379">
    <property type="entry name" value="CALPAIN-5"/>
    <property type="match status" value="1"/>
</dbReference>
<organism evidence="7 8">
    <name type="scientific">Aureococcus anophagefferens</name>
    <name type="common">Harmful bloom alga</name>
    <dbReference type="NCBI Taxonomy" id="44056"/>
    <lineage>
        <taxon>Eukaryota</taxon>
        <taxon>Sar</taxon>
        <taxon>Stramenopiles</taxon>
        <taxon>Ochrophyta</taxon>
        <taxon>Pelagophyceae</taxon>
        <taxon>Pelagomonadales</taxon>
        <taxon>Pelagomonadaceae</taxon>
        <taxon>Aureococcus</taxon>
    </lineage>
</organism>
<dbReference type="InterPro" id="IPR001300">
    <property type="entry name" value="Peptidase_C2_calpain_cat"/>
</dbReference>
<proteinExistence type="inferred from homology"/>
<protein>
    <submittedName>
        <fullName evidence="7">Calcium-dependent cysteine-type endopeptidase</fullName>
    </submittedName>
</protein>
<dbReference type="Proteomes" id="UP001363151">
    <property type="component" value="Unassembled WGS sequence"/>
</dbReference>
<evidence type="ECO:0000313" key="8">
    <source>
        <dbReference type="Proteomes" id="UP001363151"/>
    </source>
</evidence>